<evidence type="ECO:0000313" key="8">
    <source>
        <dbReference type="Proteomes" id="UP000515125"/>
    </source>
</evidence>
<keyword evidence="8" id="KW-1185">Reference proteome</keyword>
<keyword evidence="3 6" id="KW-0812">Transmembrane</keyword>
<dbReference type="OrthoDB" id="2151161at2759"/>
<gene>
    <name evidence="9" type="primary">LOC34620197</name>
</gene>
<dbReference type="GO" id="GO:0000139">
    <property type="term" value="C:Golgi membrane"/>
    <property type="evidence" value="ECO:0007669"/>
    <property type="project" value="TreeGrafter"/>
</dbReference>
<dbReference type="Proteomes" id="UP000515125">
    <property type="component" value="Unplaced"/>
</dbReference>
<reference evidence="9" key="1">
    <citation type="submission" date="2025-08" db="UniProtKB">
        <authorList>
            <consortium name="RefSeq"/>
        </authorList>
    </citation>
    <scope>IDENTIFICATION</scope>
</reference>
<keyword evidence="4 6" id="KW-1133">Transmembrane helix</keyword>
<feature type="signal peptide" evidence="7">
    <location>
        <begin position="1"/>
        <end position="16"/>
    </location>
</feature>
<evidence type="ECO:0000256" key="6">
    <source>
        <dbReference type="RuleBase" id="RU361206"/>
    </source>
</evidence>
<organism evidence="8 9">
    <name type="scientific">Cyclospora cayetanensis</name>
    <dbReference type="NCBI Taxonomy" id="88456"/>
    <lineage>
        <taxon>Eukaryota</taxon>
        <taxon>Sar</taxon>
        <taxon>Alveolata</taxon>
        <taxon>Apicomplexa</taxon>
        <taxon>Conoidasida</taxon>
        <taxon>Coccidia</taxon>
        <taxon>Eucoccidiorida</taxon>
        <taxon>Eimeriorina</taxon>
        <taxon>Eimeriidae</taxon>
        <taxon>Cyclospora</taxon>
    </lineage>
</organism>
<dbReference type="GO" id="GO:0016192">
    <property type="term" value="P:vesicle-mediated transport"/>
    <property type="evidence" value="ECO:0007669"/>
    <property type="project" value="TreeGrafter"/>
</dbReference>
<sequence>MALLILICIPSAAAWAAWVLFCVVALLLCGAATAIYVLTVCACLANCMCSFFRKLVGLCWQHHVAPDGSGEWTFQKAPEGRRICTMDYRVFWGGLVAWALLWVALCINSIISLDFLWTMMAIVGVVLSGTNFLAYYKCSRAQSPADAALTSLHAATWRHAVLSRLGLS</sequence>
<evidence type="ECO:0000256" key="7">
    <source>
        <dbReference type="SAM" id="SignalP"/>
    </source>
</evidence>
<dbReference type="Pfam" id="PF05832">
    <property type="entry name" value="DUF846"/>
    <property type="match status" value="1"/>
</dbReference>
<comment type="similarity">
    <text evidence="2 6">Belongs to the TVP23 family.</text>
</comment>
<accession>A0A6P6RYV2</accession>
<keyword evidence="7" id="KW-0732">Signal</keyword>
<evidence type="ECO:0000256" key="5">
    <source>
        <dbReference type="ARBA" id="ARBA00023136"/>
    </source>
</evidence>
<keyword evidence="5 6" id="KW-0472">Membrane</keyword>
<name>A0A6P6RYV2_9EIME</name>
<comment type="subcellular location">
    <subcellularLocation>
        <location evidence="1 6">Membrane</location>
        <topology evidence="1 6">Multi-pass membrane protein</topology>
    </subcellularLocation>
</comment>
<protein>
    <recommendedName>
        <fullName evidence="6">Golgi apparatus membrane protein TVP23 homolog</fullName>
    </recommendedName>
</protein>
<evidence type="ECO:0000256" key="3">
    <source>
        <dbReference type="ARBA" id="ARBA00022692"/>
    </source>
</evidence>
<dbReference type="AlphaFoldDB" id="A0A6P6RYV2"/>
<dbReference type="RefSeq" id="XP_026192295.1">
    <property type="nucleotide sequence ID" value="XM_026336510.1"/>
</dbReference>
<dbReference type="PANTHER" id="PTHR13019:SF7">
    <property type="entry name" value="GOLGI APPARATUS MEMBRANE PROTEIN TVP23"/>
    <property type="match status" value="1"/>
</dbReference>
<feature type="chain" id="PRO_5027819094" description="Golgi apparatus membrane protein TVP23 homolog" evidence="7">
    <location>
        <begin position="17"/>
        <end position="168"/>
    </location>
</feature>
<feature type="transmembrane region" description="Helical" evidence="6">
    <location>
        <begin position="117"/>
        <end position="136"/>
    </location>
</feature>
<feature type="transmembrane region" description="Helical" evidence="6">
    <location>
        <begin position="90"/>
        <end position="111"/>
    </location>
</feature>
<dbReference type="PANTHER" id="PTHR13019">
    <property type="entry name" value="GOLGI APPARATUS MEMBRANE PROTEIN TVP23"/>
    <property type="match status" value="1"/>
</dbReference>
<dbReference type="GeneID" id="34620197"/>
<proteinExistence type="inferred from homology"/>
<feature type="transmembrane region" description="Helical" evidence="6">
    <location>
        <begin position="24"/>
        <end position="45"/>
    </location>
</feature>
<evidence type="ECO:0000256" key="2">
    <source>
        <dbReference type="ARBA" id="ARBA00005467"/>
    </source>
</evidence>
<dbReference type="GO" id="GO:0009306">
    <property type="term" value="P:protein secretion"/>
    <property type="evidence" value="ECO:0007669"/>
    <property type="project" value="TreeGrafter"/>
</dbReference>
<evidence type="ECO:0000256" key="1">
    <source>
        <dbReference type="ARBA" id="ARBA00004141"/>
    </source>
</evidence>
<dbReference type="InterPro" id="IPR008564">
    <property type="entry name" value="TVP23-like"/>
</dbReference>
<evidence type="ECO:0000313" key="9">
    <source>
        <dbReference type="RefSeq" id="XP_026192295.1"/>
    </source>
</evidence>
<evidence type="ECO:0000256" key="4">
    <source>
        <dbReference type="ARBA" id="ARBA00022989"/>
    </source>
</evidence>